<dbReference type="EMBL" id="JABWQF010000005">
    <property type="protein sequence ID" value="MBC3291839.1"/>
    <property type="molecule type" value="Genomic_DNA"/>
</dbReference>
<reference evidence="1" key="1">
    <citation type="journal article" date="2020" name="Microorganisms">
        <title>Reliable Identification of Environmental Pseudomonas Isolates Using the rpoD Gene.</title>
        <authorList>
            <consortium name="The Broad Institute Genome Sequencing Platform"/>
            <person name="Girard L."/>
            <person name="Lood C."/>
            <person name="Rokni-Zadeh H."/>
            <person name="van Noort V."/>
            <person name="Lavigne R."/>
            <person name="De Mot R."/>
        </authorList>
    </citation>
    <scope>NUCLEOTIDE SEQUENCE [LARGE SCALE GENOMIC DNA]</scope>
    <source>
        <strain evidence="1">SWRI145</strain>
    </source>
</reference>
<comment type="caution">
    <text evidence="1">The sequence shown here is derived from an EMBL/GenBank/DDBJ whole genome shotgun (WGS) entry which is preliminary data.</text>
</comment>
<protein>
    <submittedName>
        <fullName evidence="1">Uncharacterized protein</fullName>
    </submittedName>
</protein>
<sequence length="47" mass="5147">MAVPAYIWLYNATGTLIQGSSNVVLREGAIEMQSFNHGVHIPYANLV</sequence>
<organism evidence="1">
    <name type="scientific">Pseudomonas tritici</name>
    <dbReference type="NCBI Taxonomy" id="2745518"/>
    <lineage>
        <taxon>Bacteria</taxon>
        <taxon>Pseudomonadati</taxon>
        <taxon>Pseudomonadota</taxon>
        <taxon>Gammaproteobacteria</taxon>
        <taxon>Pseudomonadales</taxon>
        <taxon>Pseudomonadaceae</taxon>
        <taxon>Pseudomonas</taxon>
    </lineage>
</organism>
<name>A0A8H9YPM5_9PSED</name>
<dbReference type="AlphaFoldDB" id="A0A8H9YPM5"/>
<dbReference type="Gene3D" id="2.30.110.20">
    <property type="entry name" value="Hcp1-like"/>
    <property type="match status" value="1"/>
</dbReference>
<dbReference type="SUPFAM" id="SSF141452">
    <property type="entry name" value="Hcp1-like"/>
    <property type="match status" value="1"/>
</dbReference>
<dbReference type="InterPro" id="IPR036624">
    <property type="entry name" value="Hcp1-lik_sf"/>
</dbReference>
<accession>A0A8H9YPM5</accession>
<evidence type="ECO:0000313" key="1">
    <source>
        <dbReference type="EMBL" id="MBC3291839.1"/>
    </source>
</evidence>
<proteinExistence type="predicted"/>
<gene>
    <name evidence="1" type="ORF">HU722_09915</name>
</gene>